<dbReference type="Proteomes" id="UP001335648">
    <property type="component" value="Unassembled WGS sequence"/>
</dbReference>
<dbReference type="EMBL" id="JAULUE010002051">
    <property type="protein sequence ID" value="KAK5901913.1"/>
    <property type="molecule type" value="Genomic_DNA"/>
</dbReference>
<sequence length="104" mass="11317">MYQGKGHNHHNEKRDRSGGGGWICLGGRANKSLSIPPICARVSCYVSLQSRSICPETPTDTSAPPPHRQRAPIGRDPDSSPVCSQLPRWLHRPVSVPTHPTAGF</sequence>
<accession>A0AAN8H4A9</accession>
<feature type="region of interest" description="Disordered" evidence="1">
    <location>
        <begin position="55"/>
        <end position="84"/>
    </location>
</feature>
<keyword evidence="3" id="KW-1185">Reference proteome</keyword>
<protein>
    <submittedName>
        <fullName evidence="2">Uncharacterized protein</fullName>
    </submittedName>
</protein>
<proteinExistence type="predicted"/>
<organism evidence="2 3">
    <name type="scientific">Champsocephalus esox</name>
    <name type="common">pike icefish</name>
    <dbReference type="NCBI Taxonomy" id="159716"/>
    <lineage>
        <taxon>Eukaryota</taxon>
        <taxon>Metazoa</taxon>
        <taxon>Chordata</taxon>
        <taxon>Craniata</taxon>
        <taxon>Vertebrata</taxon>
        <taxon>Euteleostomi</taxon>
        <taxon>Actinopterygii</taxon>
        <taxon>Neopterygii</taxon>
        <taxon>Teleostei</taxon>
        <taxon>Neoteleostei</taxon>
        <taxon>Acanthomorphata</taxon>
        <taxon>Eupercaria</taxon>
        <taxon>Perciformes</taxon>
        <taxon>Notothenioidei</taxon>
        <taxon>Channichthyidae</taxon>
        <taxon>Champsocephalus</taxon>
    </lineage>
</organism>
<reference evidence="2 3" key="1">
    <citation type="journal article" date="2023" name="Mol. Biol. Evol.">
        <title>Genomics of Secondarily Temperate Adaptation in the Only Non-Antarctic Icefish.</title>
        <authorList>
            <person name="Rivera-Colon A.G."/>
            <person name="Rayamajhi N."/>
            <person name="Minhas B.F."/>
            <person name="Madrigal G."/>
            <person name="Bilyk K.T."/>
            <person name="Yoon V."/>
            <person name="Hune M."/>
            <person name="Gregory S."/>
            <person name="Cheng C.H.C."/>
            <person name="Catchen J.M."/>
        </authorList>
    </citation>
    <scope>NUCLEOTIDE SEQUENCE [LARGE SCALE GENOMIC DNA]</scope>
    <source>
        <strain evidence="2">JC2023a</strain>
    </source>
</reference>
<evidence type="ECO:0000313" key="2">
    <source>
        <dbReference type="EMBL" id="KAK5901913.1"/>
    </source>
</evidence>
<comment type="caution">
    <text evidence="2">The sequence shown here is derived from an EMBL/GenBank/DDBJ whole genome shotgun (WGS) entry which is preliminary data.</text>
</comment>
<gene>
    <name evidence="2" type="ORF">CesoFtcFv8_007225</name>
</gene>
<dbReference type="AlphaFoldDB" id="A0AAN8H4A9"/>
<name>A0AAN8H4A9_9TELE</name>
<feature type="compositionally biased region" description="Basic residues" evidence="1">
    <location>
        <begin position="1"/>
        <end position="11"/>
    </location>
</feature>
<evidence type="ECO:0000256" key="1">
    <source>
        <dbReference type="SAM" id="MobiDB-lite"/>
    </source>
</evidence>
<evidence type="ECO:0000313" key="3">
    <source>
        <dbReference type="Proteomes" id="UP001335648"/>
    </source>
</evidence>
<feature type="region of interest" description="Disordered" evidence="1">
    <location>
        <begin position="1"/>
        <end position="21"/>
    </location>
</feature>